<proteinExistence type="predicted"/>
<reference evidence="1" key="1">
    <citation type="journal article" date="2020" name="Stud. Mycol.">
        <title>101 Dothideomycetes genomes: a test case for predicting lifestyles and emergence of pathogens.</title>
        <authorList>
            <person name="Haridas S."/>
            <person name="Albert R."/>
            <person name="Binder M."/>
            <person name="Bloem J."/>
            <person name="Labutti K."/>
            <person name="Salamov A."/>
            <person name="Andreopoulos B."/>
            <person name="Baker S."/>
            <person name="Barry K."/>
            <person name="Bills G."/>
            <person name="Bluhm B."/>
            <person name="Cannon C."/>
            <person name="Castanera R."/>
            <person name="Culley D."/>
            <person name="Daum C."/>
            <person name="Ezra D."/>
            <person name="Gonzalez J."/>
            <person name="Henrissat B."/>
            <person name="Kuo A."/>
            <person name="Liang C."/>
            <person name="Lipzen A."/>
            <person name="Lutzoni F."/>
            <person name="Magnuson J."/>
            <person name="Mondo S."/>
            <person name="Nolan M."/>
            <person name="Ohm R."/>
            <person name="Pangilinan J."/>
            <person name="Park H.-J."/>
            <person name="Ramirez L."/>
            <person name="Alfaro M."/>
            <person name="Sun H."/>
            <person name="Tritt A."/>
            <person name="Yoshinaga Y."/>
            <person name="Zwiers L.-H."/>
            <person name="Turgeon B."/>
            <person name="Goodwin S."/>
            <person name="Spatafora J."/>
            <person name="Crous P."/>
            <person name="Grigoriev I."/>
        </authorList>
    </citation>
    <scope>NUCLEOTIDE SEQUENCE</scope>
    <source>
        <strain evidence="1">CBS 113818</strain>
    </source>
</reference>
<organism evidence="1 2">
    <name type="scientific">Ophiobolus disseminans</name>
    <dbReference type="NCBI Taxonomy" id="1469910"/>
    <lineage>
        <taxon>Eukaryota</taxon>
        <taxon>Fungi</taxon>
        <taxon>Dikarya</taxon>
        <taxon>Ascomycota</taxon>
        <taxon>Pezizomycotina</taxon>
        <taxon>Dothideomycetes</taxon>
        <taxon>Pleosporomycetidae</taxon>
        <taxon>Pleosporales</taxon>
        <taxon>Pleosporineae</taxon>
        <taxon>Phaeosphaeriaceae</taxon>
        <taxon>Ophiobolus</taxon>
    </lineage>
</organism>
<evidence type="ECO:0000313" key="1">
    <source>
        <dbReference type="EMBL" id="KAF2826929.1"/>
    </source>
</evidence>
<dbReference type="AlphaFoldDB" id="A0A6A7A2E2"/>
<dbReference type="Proteomes" id="UP000799424">
    <property type="component" value="Unassembled WGS sequence"/>
</dbReference>
<evidence type="ECO:0000313" key="2">
    <source>
        <dbReference type="Proteomes" id="UP000799424"/>
    </source>
</evidence>
<name>A0A6A7A2E2_9PLEO</name>
<sequence>MARKLTPVPFYGCTCLEVGSQAVCRSADILKWPKEPCRIVRRMTVAVGLLLGDRENSATRKMEARMRCSTRDINTSNVVEIEYFIDRQEPQAHVESWSGALAVGAAGHQRLQHHIAAPSYSQQLHLTRAVGLGTQLLVVQAHQHPARCTTSTFNTAAAVWMHHISKSIRCGNTIHRSSKTFDCADVQIAPKTPSNAVLSFHARFVKS</sequence>
<gene>
    <name evidence="1" type="ORF">CC86DRAFT_22478</name>
</gene>
<keyword evidence="2" id="KW-1185">Reference proteome</keyword>
<dbReference type="EMBL" id="MU006225">
    <property type="protein sequence ID" value="KAF2826929.1"/>
    <property type="molecule type" value="Genomic_DNA"/>
</dbReference>
<accession>A0A6A7A2E2</accession>
<protein>
    <submittedName>
        <fullName evidence="1">Uncharacterized protein</fullName>
    </submittedName>
</protein>